<dbReference type="InterPro" id="IPR002645">
    <property type="entry name" value="STAS_dom"/>
</dbReference>
<dbReference type="GO" id="GO:0043856">
    <property type="term" value="F:anti-sigma factor antagonist activity"/>
    <property type="evidence" value="ECO:0007669"/>
    <property type="project" value="TreeGrafter"/>
</dbReference>
<keyword evidence="3" id="KW-1185">Reference proteome</keyword>
<dbReference type="PROSITE" id="PS50801">
    <property type="entry name" value="STAS"/>
    <property type="match status" value="1"/>
</dbReference>
<dbReference type="Gene3D" id="3.30.750.24">
    <property type="entry name" value="STAS domain"/>
    <property type="match status" value="1"/>
</dbReference>
<evidence type="ECO:0000313" key="2">
    <source>
        <dbReference type="EMBL" id="NYD44790.1"/>
    </source>
</evidence>
<reference evidence="2 3" key="1">
    <citation type="submission" date="2020-07" db="EMBL/GenBank/DDBJ databases">
        <title>Sequencing the genomes of 1000 actinobacteria strains.</title>
        <authorList>
            <person name="Klenk H.-P."/>
        </authorList>
    </citation>
    <scope>NUCLEOTIDE SEQUENCE [LARGE SCALE GENOMIC DNA]</scope>
    <source>
        <strain evidence="2 3">DSM 40398</strain>
    </source>
</reference>
<accession>A0A7Y9EBL5</accession>
<dbReference type="Pfam" id="PF01740">
    <property type="entry name" value="STAS"/>
    <property type="match status" value="1"/>
</dbReference>
<dbReference type="CDD" id="cd07043">
    <property type="entry name" value="STAS_anti-anti-sigma_factors"/>
    <property type="match status" value="1"/>
</dbReference>
<evidence type="ECO:0000259" key="1">
    <source>
        <dbReference type="PROSITE" id="PS50801"/>
    </source>
</evidence>
<dbReference type="EMBL" id="JACCBA010000001">
    <property type="protein sequence ID" value="NYD44790.1"/>
    <property type="molecule type" value="Genomic_DNA"/>
</dbReference>
<organism evidence="2 3">
    <name type="scientific">Actinomadura luteofluorescens</name>
    <dbReference type="NCBI Taxonomy" id="46163"/>
    <lineage>
        <taxon>Bacteria</taxon>
        <taxon>Bacillati</taxon>
        <taxon>Actinomycetota</taxon>
        <taxon>Actinomycetes</taxon>
        <taxon>Streptosporangiales</taxon>
        <taxon>Thermomonosporaceae</taxon>
        <taxon>Actinomadura</taxon>
    </lineage>
</organism>
<feature type="domain" description="STAS" evidence="1">
    <location>
        <begin position="20"/>
        <end position="130"/>
    </location>
</feature>
<protein>
    <submittedName>
        <fullName evidence="2">Anti-anti-sigma factor</fullName>
    </submittedName>
</protein>
<dbReference type="AlphaFoldDB" id="A0A7Y9EBL5"/>
<dbReference type="InterPro" id="IPR036513">
    <property type="entry name" value="STAS_dom_sf"/>
</dbReference>
<gene>
    <name evidence="2" type="ORF">BJY14_000773</name>
</gene>
<sequence>MSTMTAASTVDGLTAVPAEVRTPAHRRPGHTIVALHGTLDSGAAPALREHLLGVLRSSGRLLILDLGEVSSCGEAGLAVLVGIQRRAAGLGITVRLSAANRQPTELLHLTGLDRVLVVQTAPGVRAAAAA</sequence>
<dbReference type="SUPFAM" id="SSF52091">
    <property type="entry name" value="SpoIIaa-like"/>
    <property type="match status" value="1"/>
</dbReference>
<dbReference type="PANTHER" id="PTHR33495">
    <property type="entry name" value="ANTI-SIGMA FACTOR ANTAGONIST TM_1081-RELATED-RELATED"/>
    <property type="match status" value="1"/>
</dbReference>
<proteinExistence type="predicted"/>
<comment type="caution">
    <text evidence="2">The sequence shown here is derived from an EMBL/GenBank/DDBJ whole genome shotgun (WGS) entry which is preliminary data.</text>
</comment>
<name>A0A7Y9EBL5_9ACTN</name>
<dbReference type="Proteomes" id="UP000529783">
    <property type="component" value="Unassembled WGS sequence"/>
</dbReference>
<evidence type="ECO:0000313" key="3">
    <source>
        <dbReference type="Proteomes" id="UP000529783"/>
    </source>
</evidence>
<dbReference type="PANTHER" id="PTHR33495:SF2">
    <property type="entry name" value="ANTI-SIGMA FACTOR ANTAGONIST TM_1081-RELATED"/>
    <property type="match status" value="1"/>
</dbReference>